<sequence>MSLAFDLHRWSRDWTAACPLAALEPLRGVAVLLPDGAQVALFRLADDRLKAVGNIDPLGRAAVLSRGIVGDRNGFPVVHSPLKKQAFSLIDGRCLDAEGVSVPVYGTRIGLDGTVFVANSPEVRFAYRPVPVVADADDERPEHALRDRTLR</sequence>
<dbReference type="InterPro" id="IPR017881">
    <property type="entry name" value="NirD"/>
</dbReference>
<reference evidence="5" key="1">
    <citation type="journal article" date="2019" name="Int. J. Syst. Evol. Microbiol.">
        <title>The Global Catalogue of Microorganisms (GCM) 10K type strain sequencing project: providing services to taxonomists for standard genome sequencing and annotation.</title>
        <authorList>
            <consortium name="The Broad Institute Genomics Platform"/>
            <consortium name="The Broad Institute Genome Sequencing Center for Infectious Disease"/>
            <person name="Wu L."/>
            <person name="Ma J."/>
        </authorList>
    </citation>
    <scope>NUCLEOTIDE SEQUENCE [LARGE SCALE GENOMIC DNA]</scope>
    <source>
        <strain evidence="5">JCM 18077</strain>
    </source>
</reference>
<evidence type="ECO:0000313" key="5">
    <source>
        <dbReference type="Proteomes" id="UP001500822"/>
    </source>
</evidence>
<organism evidence="4 5">
    <name type="scientific">Gordonia alkaliphila</name>
    <dbReference type="NCBI Taxonomy" id="1053547"/>
    <lineage>
        <taxon>Bacteria</taxon>
        <taxon>Bacillati</taxon>
        <taxon>Actinomycetota</taxon>
        <taxon>Actinomycetes</taxon>
        <taxon>Mycobacteriales</taxon>
        <taxon>Gordoniaceae</taxon>
        <taxon>Gordonia</taxon>
    </lineage>
</organism>
<dbReference type="PROSITE" id="PS51300">
    <property type="entry name" value="NIRD"/>
    <property type="match status" value="1"/>
</dbReference>
<gene>
    <name evidence="4" type="ORF">GCM10023217_21570</name>
</gene>
<dbReference type="RefSeq" id="WP_345313512.1">
    <property type="nucleotide sequence ID" value="NZ_BAABIE010000009.1"/>
</dbReference>
<keyword evidence="5" id="KW-1185">Reference proteome</keyword>
<evidence type="ECO:0000256" key="1">
    <source>
        <dbReference type="ARBA" id="ARBA00023002"/>
    </source>
</evidence>
<dbReference type="EMBL" id="BAABIE010000009">
    <property type="protein sequence ID" value="GAA4750706.1"/>
    <property type="molecule type" value="Genomic_DNA"/>
</dbReference>
<comment type="caution">
    <text evidence="4">The sequence shown here is derived from an EMBL/GenBank/DDBJ whole genome shotgun (WGS) entry which is preliminary data.</text>
</comment>
<proteinExistence type="predicted"/>
<evidence type="ECO:0000259" key="3">
    <source>
        <dbReference type="Pfam" id="PF13806"/>
    </source>
</evidence>
<dbReference type="Pfam" id="PF13806">
    <property type="entry name" value="Rieske_2"/>
    <property type="match status" value="1"/>
</dbReference>
<dbReference type="NCBIfam" id="TIGR02378">
    <property type="entry name" value="nirD_assim_sml"/>
    <property type="match status" value="1"/>
</dbReference>
<feature type="domain" description="Rieske-like [2Fe-2S]" evidence="3">
    <location>
        <begin position="14"/>
        <end position="117"/>
    </location>
</feature>
<dbReference type="PANTHER" id="PTHR40562">
    <property type="match status" value="1"/>
</dbReference>
<evidence type="ECO:0000313" key="4">
    <source>
        <dbReference type="EMBL" id="GAA4750706.1"/>
    </source>
</evidence>
<dbReference type="CDD" id="cd03529">
    <property type="entry name" value="Rieske_NirD"/>
    <property type="match status" value="1"/>
</dbReference>
<name>A0ABP8ZAW7_9ACTN</name>
<dbReference type="InterPro" id="IPR012748">
    <property type="entry name" value="Rieske-like_NirD"/>
</dbReference>
<accession>A0ABP8ZAW7</accession>
<dbReference type="Gene3D" id="2.102.10.10">
    <property type="entry name" value="Rieske [2Fe-2S] iron-sulphur domain"/>
    <property type="match status" value="1"/>
</dbReference>
<dbReference type="PANTHER" id="PTHR40562:SF1">
    <property type="entry name" value="NITRITE REDUCTASE (NADH) SMALL SUBUNIT"/>
    <property type="match status" value="1"/>
</dbReference>
<dbReference type="SUPFAM" id="SSF50022">
    <property type="entry name" value="ISP domain"/>
    <property type="match status" value="1"/>
</dbReference>
<keyword evidence="2" id="KW-0534">Nitrate assimilation</keyword>
<protein>
    <recommendedName>
        <fullName evidence="3">Rieske-like [2Fe-2S] domain-containing protein</fullName>
    </recommendedName>
</protein>
<dbReference type="Proteomes" id="UP001500822">
    <property type="component" value="Unassembled WGS sequence"/>
</dbReference>
<dbReference type="InterPro" id="IPR036922">
    <property type="entry name" value="Rieske_2Fe-2S_sf"/>
</dbReference>
<keyword evidence="1" id="KW-0560">Oxidoreductase</keyword>
<evidence type="ECO:0000256" key="2">
    <source>
        <dbReference type="ARBA" id="ARBA00023063"/>
    </source>
</evidence>